<dbReference type="AlphaFoldDB" id="A0A157SJ98"/>
<evidence type="ECO:0000313" key="2">
    <source>
        <dbReference type="Proteomes" id="UP000076825"/>
    </source>
</evidence>
<dbReference type="RefSeq" id="WP_025518399.1">
    <property type="nucleotide sequence ID" value="NZ_CP016340.1"/>
</dbReference>
<name>A0A157SJ98_9BORD</name>
<dbReference type="OrthoDB" id="8637419at2"/>
<proteinExistence type="predicted"/>
<dbReference type="EMBL" id="LT546645">
    <property type="protein sequence ID" value="SAI70404.1"/>
    <property type="molecule type" value="Genomic_DNA"/>
</dbReference>
<reference evidence="1 2" key="1">
    <citation type="submission" date="2016-04" db="EMBL/GenBank/DDBJ databases">
        <authorList>
            <consortium name="Pathogen Informatics"/>
        </authorList>
    </citation>
    <scope>NUCLEOTIDE SEQUENCE [LARGE SCALE GENOMIC DNA]</scope>
    <source>
        <strain evidence="1 2">H044680328</strain>
    </source>
</reference>
<dbReference type="GeneID" id="56590528"/>
<dbReference type="KEGG" id="btrm:SAMEA390648702198"/>
<sequence>MSATDPTPMERLRQAADRLTRVRRAHEQSELGLAQLQQSRERFINSLRNTGLSYAQAKLKFDNCLEEQRRLQERIAHELDYAERFYAHQALSLPA</sequence>
<organism evidence="1 2">
    <name type="scientific">Bordetella trematum</name>
    <dbReference type="NCBI Taxonomy" id="123899"/>
    <lineage>
        <taxon>Bacteria</taxon>
        <taxon>Pseudomonadati</taxon>
        <taxon>Pseudomonadota</taxon>
        <taxon>Betaproteobacteria</taxon>
        <taxon>Burkholderiales</taxon>
        <taxon>Alcaligenaceae</taxon>
        <taxon>Bordetella</taxon>
    </lineage>
</organism>
<keyword evidence="2" id="KW-1185">Reference proteome</keyword>
<evidence type="ECO:0000313" key="1">
    <source>
        <dbReference type="EMBL" id="SAI70404.1"/>
    </source>
</evidence>
<dbReference type="Proteomes" id="UP000076825">
    <property type="component" value="Chromosome 1"/>
</dbReference>
<gene>
    <name evidence="1" type="ORF">SAMEA3906487_02198</name>
</gene>
<protein>
    <submittedName>
        <fullName evidence="1">Uncharacterized protein</fullName>
    </submittedName>
</protein>
<dbReference type="PATRIC" id="fig|123899.6.peg.2186"/>
<accession>A0A157SJ98</accession>